<evidence type="ECO:0000256" key="3">
    <source>
        <dbReference type="ARBA" id="ARBA00023172"/>
    </source>
</evidence>
<gene>
    <name evidence="5" type="ORF">QRX60_11485</name>
</gene>
<organism evidence="5 6">
    <name type="scientific">Amycolatopsis mongoliensis</name>
    <dbReference type="NCBI Taxonomy" id="715475"/>
    <lineage>
        <taxon>Bacteria</taxon>
        <taxon>Bacillati</taxon>
        <taxon>Actinomycetota</taxon>
        <taxon>Actinomycetes</taxon>
        <taxon>Pseudonocardiales</taxon>
        <taxon>Pseudonocardiaceae</taxon>
        <taxon>Amycolatopsis</taxon>
    </lineage>
</organism>
<keyword evidence="3" id="KW-0233">DNA recombination</keyword>
<dbReference type="AlphaFoldDB" id="A0A9Y2JWU7"/>
<dbReference type="EMBL" id="CP127295">
    <property type="protein sequence ID" value="WIY04429.1"/>
    <property type="molecule type" value="Genomic_DNA"/>
</dbReference>
<dbReference type="PANTHER" id="PTHR30349:SF64">
    <property type="entry name" value="PROPHAGE INTEGRASE INTD-RELATED"/>
    <property type="match status" value="1"/>
</dbReference>
<keyword evidence="6" id="KW-1185">Reference proteome</keyword>
<dbReference type="GO" id="GO:0006310">
    <property type="term" value="P:DNA recombination"/>
    <property type="evidence" value="ECO:0007669"/>
    <property type="project" value="UniProtKB-KW"/>
</dbReference>
<sequence>MGFVNRSDSGKWKAFWREPSGKQRSKTFATKREALTFLAQAETSKSGGVYVSPHAGRTLFGDHARAWMESWNNEATTVARDTSIMRTHVLPKWGGWQLGKIDHLSVQAWVTELTRTTLARSTVAECKRLTSGVLRSAVRNRLIGHNPADDVKVPRRRVHDTDDKIATRREVRDMILPATPDRYRALVATAAFSGLRWGEVIALCMDAVDLDAGNLQVIRTVIEVAGSTSFKPYPKSRAGRRTVPLPAWVVSEIRAHLERYPVEGPARMLFTNEAGGALRRTLFRARIWRPTLVRAGLLGHLEHNGDRFEATWTGRAGDAHTTVWERERDAVTEIARNQFGGLTFHDLRHSYGTWLADDGVPVNKLQRVMGHENVTTTLKFYVRKTEDHDAILSALDDDPDDDGGGVLAAV</sequence>
<evidence type="ECO:0000256" key="1">
    <source>
        <dbReference type="ARBA" id="ARBA00008857"/>
    </source>
</evidence>
<dbReference type="Gene3D" id="1.10.443.10">
    <property type="entry name" value="Intergrase catalytic core"/>
    <property type="match status" value="1"/>
</dbReference>
<dbReference type="InterPro" id="IPR010998">
    <property type="entry name" value="Integrase_recombinase_N"/>
</dbReference>
<proteinExistence type="inferred from homology"/>
<name>A0A9Y2JWU7_9PSEU</name>
<evidence type="ECO:0000313" key="6">
    <source>
        <dbReference type="Proteomes" id="UP001239397"/>
    </source>
</evidence>
<comment type="similarity">
    <text evidence="1">Belongs to the 'phage' integrase family.</text>
</comment>
<dbReference type="KEGG" id="amog:QRX60_11485"/>
<accession>A0A9Y2JWU7</accession>
<dbReference type="CDD" id="cd01189">
    <property type="entry name" value="INT_ICEBs1_C_like"/>
    <property type="match status" value="1"/>
</dbReference>
<dbReference type="InterPro" id="IPR011010">
    <property type="entry name" value="DNA_brk_join_enz"/>
</dbReference>
<dbReference type="GO" id="GO:0003677">
    <property type="term" value="F:DNA binding"/>
    <property type="evidence" value="ECO:0007669"/>
    <property type="project" value="UniProtKB-KW"/>
</dbReference>
<evidence type="ECO:0000313" key="5">
    <source>
        <dbReference type="EMBL" id="WIY04429.1"/>
    </source>
</evidence>
<dbReference type="Proteomes" id="UP001239397">
    <property type="component" value="Chromosome"/>
</dbReference>
<evidence type="ECO:0000259" key="4">
    <source>
        <dbReference type="PROSITE" id="PS51898"/>
    </source>
</evidence>
<dbReference type="InterPro" id="IPR002104">
    <property type="entry name" value="Integrase_catalytic"/>
</dbReference>
<keyword evidence="2" id="KW-0238">DNA-binding</keyword>
<dbReference type="Gene3D" id="1.10.150.130">
    <property type="match status" value="1"/>
</dbReference>
<reference evidence="5 6" key="1">
    <citation type="submission" date="2023-06" db="EMBL/GenBank/DDBJ databases">
        <authorList>
            <person name="Oyuntsetseg B."/>
            <person name="Kim S.B."/>
        </authorList>
    </citation>
    <scope>NUCLEOTIDE SEQUENCE [LARGE SCALE GENOMIC DNA]</scope>
    <source>
        <strain evidence="5 6">4-36</strain>
    </source>
</reference>
<dbReference type="PANTHER" id="PTHR30349">
    <property type="entry name" value="PHAGE INTEGRASE-RELATED"/>
    <property type="match status" value="1"/>
</dbReference>
<feature type="domain" description="Tyr recombinase" evidence="4">
    <location>
        <begin position="161"/>
        <end position="396"/>
    </location>
</feature>
<dbReference type="Pfam" id="PF00589">
    <property type="entry name" value="Phage_integrase"/>
    <property type="match status" value="1"/>
</dbReference>
<evidence type="ECO:0000256" key="2">
    <source>
        <dbReference type="ARBA" id="ARBA00023125"/>
    </source>
</evidence>
<dbReference type="InterPro" id="IPR050090">
    <property type="entry name" value="Tyrosine_recombinase_XerCD"/>
</dbReference>
<protein>
    <submittedName>
        <fullName evidence="5">Site-specific integrase</fullName>
    </submittedName>
</protein>
<dbReference type="RefSeq" id="WP_286000756.1">
    <property type="nucleotide sequence ID" value="NZ_CP127295.1"/>
</dbReference>
<dbReference type="InterPro" id="IPR013762">
    <property type="entry name" value="Integrase-like_cat_sf"/>
</dbReference>
<dbReference type="GO" id="GO:0015074">
    <property type="term" value="P:DNA integration"/>
    <property type="evidence" value="ECO:0007669"/>
    <property type="project" value="InterPro"/>
</dbReference>
<dbReference type="SUPFAM" id="SSF56349">
    <property type="entry name" value="DNA breaking-rejoining enzymes"/>
    <property type="match status" value="1"/>
</dbReference>
<dbReference type="PROSITE" id="PS51898">
    <property type="entry name" value="TYR_RECOMBINASE"/>
    <property type="match status" value="1"/>
</dbReference>